<keyword evidence="3" id="KW-0496">Mitochondrion</keyword>
<dbReference type="InterPro" id="IPR043502">
    <property type="entry name" value="DNA/RNA_pol_sf"/>
</dbReference>
<dbReference type="Pfam" id="PF00078">
    <property type="entry name" value="RVT_1"/>
    <property type="match status" value="2"/>
</dbReference>
<evidence type="ECO:0000313" key="3">
    <source>
        <dbReference type="EMBL" id="QRZ60419.1"/>
    </source>
</evidence>
<evidence type="ECO:0000259" key="2">
    <source>
        <dbReference type="PROSITE" id="PS50878"/>
    </source>
</evidence>
<dbReference type="RefSeq" id="YP_010170437.1">
    <property type="nucleotide sequence ID" value="NC_057606.1"/>
</dbReference>
<dbReference type="PANTHER" id="PTHR34047:SF8">
    <property type="entry name" value="PROTEIN YKFC"/>
    <property type="match status" value="1"/>
</dbReference>
<keyword evidence="1" id="KW-1133">Transmembrane helix</keyword>
<dbReference type="PANTHER" id="PTHR34047">
    <property type="entry name" value="NUCLEAR INTRON MATURASE 1, MITOCHONDRIAL-RELATED"/>
    <property type="match status" value="1"/>
</dbReference>
<dbReference type="PROSITE" id="PS50878">
    <property type="entry name" value="RT_POL"/>
    <property type="match status" value="1"/>
</dbReference>
<name>A0A895KUH0_9APHY</name>
<feature type="domain" description="Reverse transcriptase" evidence="2">
    <location>
        <begin position="160"/>
        <end position="437"/>
    </location>
</feature>
<proteinExistence type="predicted"/>
<organism evidence="3">
    <name type="scientific">Phanerochaete carnosa</name>
    <dbReference type="NCBI Taxonomy" id="231932"/>
    <lineage>
        <taxon>Eukaryota</taxon>
        <taxon>Fungi</taxon>
        <taxon>Dikarya</taxon>
        <taxon>Basidiomycota</taxon>
        <taxon>Agaricomycotina</taxon>
        <taxon>Agaricomycetes</taxon>
        <taxon>Polyporales</taxon>
        <taxon>Phanerochaetaceae</taxon>
        <taxon>Phanerochaete</taxon>
    </lineage>
</organism>
<reference evidence="3" key="1">
    <citation type="journal article" date="2020" name="Int. J. Biol. Macromol.">
        <title>The 206 kbp mitochondrial genome of Phanerochaete carnosa reveals dynamics of introns, accumulation of repeat sequences and plasmid-derived genes.</title>
        <authorList>
            <person name="Wang X."/>
            <person name="Song A."/>
            <person name="Wang F."/>
            <person name="Chen M."/>
            <person name="Li X."/>
            <person name="Li Q."/>
            <person name="Liu N."/>
        </authorList>
    </citation>
    <scope>NUCLEOTIDE SEQUENCE</scope>
</reference>
<dbReference type="AlphaFoldDB" id="A0A895KUH0"/>
<gene>
    <name evidence="3" type="primary">orf621</name>
</gene>
<dbReference type="InterPro" id="IPR051083">
    <property type="entry name" value="GrpII_Intron_Splice-Mob/Def"/>
</dbReference>
<geneLocation type="mitochondrion" evidence="3"/>
<dbReference type="GeneID" id="67278565"/>
<feature type="transmembrane region" description="Helical" evidence="1">
    <location>
        <begin position="12"/>
        <end position="30"/>
    </location>
</feature>
<sequence length="621" mass="72331">MQKNITLVLAENIYWLGIILMLGYLTYTWLTESTPQVNKTYPRRQVRKFSYKPLPNIKNMKITLSTLDPIVSSYTGYDKRLYPARLEFEPWYNQKINTFVARKFEKLSDHAYTSNPAFWAIANTLMQSHSYQLMGLYAVFPTWQRNKPYHQIRNLLQELQELNATTFTGRPLGYRRIWIPKPGSTETRPLNIPSPVQRVHLRMLNDILNVWFESYNSPSQHGFRPGLGTTTAWNAIIPKIKTSSDIYEYDFRKFFDSIHLQYLQQVLTMQGMPATISHSLTEVLRSQPTNKSPSIHAWSSEEEALANYHSYKHQHLLRELTVEESQSIRTEYYNSRPECQKKDFYYGVPQGFNISPSLSTICLLDHLLTAEQENDIIQYADDGIIFHANATQMLQFPKYTGIETKASASQWVKQEGIWKKPLKFLGLTYNPFTGTIHVSSRSGKHENYHIENAHLQAYLASSELKNQLKQQGIRFISEREEIPSIHHKVDIQNTSPNWQHPTGLYNSHENILGYQLMGKLMSILYNGGESNLAQIEQNFHYTFVKGSWSDYQDHRKQSWIETLYLDGKELPKLTIFNSSSIANHNVAEWLKSEFRSYHTLSEQLSNKHSYEDSSVRLKLRA</sequence>
<dbReference type="SUPFAM" id="SSF56672">
    <property type="entry name" value="DNA/RNA polymerases"/>
    <property type="match status" value="1"/>
</dbReference>
<protein>
    <recommendedName>
        <fullName evidence="2">Reverse transcriptase domain-containing protein</fullName>
    </recommendedName>
</protein>
<evidence type="ECO:0000256" key="1">
    <source>
        <dbReference type="SAM" id="Phobius"/>
    </source>
</evidence>
<accession>A0A895KUH0</accession>
<keyword evidence="1" id="KW-0472">Membrane</keyword>
<dbReference type="EMBL" id="MT090080">
    <property type="protein sequence ID" value="QRZ60419.1"/>
    <property type="molecule type" value="Genomic_DNA"/>
</dbReference>
<keyword evidence="1" id="KW-0812">Transmembrane</keyword>
<dbReference type="InterPro" id="IPR000477">
    <property type="entry name" value="RT_dom"/>
</dbReference>